<dbReference type="InterPro" id="IPR000421">
    <property type="entry name" value="FA58C"/>
</dbReference>
<dbReference type="PROSITE" id="PS50022">
    <property type="entry name" value="FA58C_3"/>
    <property type="match status" value="1"/>
</dbReference>
<gene>
    <name evidence="2" type="ORF">M9Y10_015034</name>
</gene>
<name>A0ABR2L148_9EUKA</name>
<dbReference type="Proteomes" id="UP001470230">
    <property type="component" value="Unassembled WGS sequence"/>
</dbReference>
<dbReference type="Gene3D" id="2.60.120.260">
    <property type="entry name" value="Galactose-binding domain-like"/>
    <property type="match status" value="1"/>
</dbReference>
<organism evidence="2 3">
    <name type="scientific">Tritrichomonas musculus</name>
    <dbReference type="NCBI Taxonomy" id="1915356"/>
    <lineage>
        <taxon>Eukaryota</taxon>
        <taxon>Metamonada</taxon>
        <taxon>Parabasalia</taxon>
        <taxon>Tritrichomonadida</taxon>
        <taxon>Tritrichomonadidae</taxon>
        <taxon>Tritrichomonas</taxon>
    </lineage>
</organism>
<dbReference type="InterPro" id="IPR008979">
    <property type="entry name" value="Galactose-bd-like_sf"/>
</dbReference>
<dbReference type="Pfam" id="PF00754">
    <property type="entry name" value="F5_F8_type_C"/>
    <property type="match status" value="1"/>
</dbReference>
<dbReference type="EMBL" id="JAPFFF010000002">
    <property type="protein sequence ID" value="KAK8897100.1"/>
    <property type="molecule type" value="Genomic_DNA"/>
</dbReference>
<accession>A0ABR2L148</accession>
<evidence type="ECO:0000313" key="3">
    <source>
        <dbReference type="Proteomes" id="UP001470230"/>
    </source>
</evidence>
<sequence length="436" mass="50679">MSEEIEIQLNTKAVLNVPLNSYFNDFVFIVNGEKFKTNKFVSDLLSKKISHIHRADPTLSTYSFNTKSKGNFTNILNLVNFQNIKFSKEMKEEISYVTEVINILGIDDDCLSFHYPTIKEDNVISLLQDETYQAFQATQIEFVSQNFFNLCETKSEELSDLPIEIIYLITSHKSLKLINEDQLLKFINLVYKKSNEKNDETRLYSSTLYENVNFLNVSSESLEEFIEYFIIDDLDMEIWHNLCKCLITSKNTKNNNFNNNKNSTRYEKQLTKKFPAGSNNDFNGIIRYLKSTTNQPHDFNITASTSYSSNSVPSNVILYNDQNKFYQSEIESGSQGSWLCFDFIENRVILSSYQLISGSWGDHLRSWVIEGSNDNIDWEVIDSRNNCRGTGTSHIYEVHNPNSKEFRYIRLRQTGVNWFNSLFLVINSFEIYGELV</sequence>
<evidence type="ECO:0000313" key="2">
    <source>
        <dbReference type="EMBL" id="KAK8897100.1"/>
    </source>
</evidence>
<reference evidence="2 3" key="1">
    <citation type="submission" date="2024-04" db="EMBL/GenBank/DDBJ databases">
        <title>Tritrichomonas musculus Genome.</title>
        <authorList>
            <person name="Alves-Ferreira E."/>
            <person name="Grigg M."/>
            <person name="Lorenzi H."/>
            <person name="Galac M."/>
        </authorList>
    </citation>
    <scope>NUCLEOTIDE SEQUENCE [LARGE SCALE GENOMIC DNA]</scope>
    <source>
        <strain evidence="2 3">EAF2021</strain>
    </source>
</reference>
<evidence type="ECO:0000259" key="1">
    <source>
        <dbReference type="PROSITE" id="PS50022"/>
    </source>
</evidence>
<comment type="caution">
    <text evidence="2">The sequence shown here is derived from an EMBL/GenBank/DDBJ whole genome shotgun (WGS) entry which is preliminary data.</text>
</comment>
<protein>
    <recommendedName>
        <fullName evidence="1">F5/8 type C domain-containing protein</fullName>
    </recommendedName>
</protein>
<keyword evidence="3" id="KW-1185">Reference proteome</keyword>
<dbReference type="SUPFAM" id="SSF49785">
    <property type="entry name" value="Galactose-binding domain-like"/>
    <property type="match status" value="1"/>
</dbReference>
<proteinExistence type="predicted"/>
<feature type="domain" description="F5/8 type C" evidence="1">
    <location>
        <begin position="283"/>
        <end position="434"/>
    </location>
</feature>